<organism evidence="6 7">
    <name type="scientific">Sphingobacterium phlebotomi</name>
    <dbReference type="NCBI Taxonomy" id="2605433"/>
    <lineage>
        <taxon>Bacteria</taxon>
        <taxon>Pseudomonadati</taxon>
        <taxon>Bacteroidota</taxon>
        <taxon>Sphingobacteriia</taxon>
        <taxon>Sphingobacteriales</taxon>
        <taxon>Sphingobacteriaceae</taxon>
        <taxon>Sphingobacterium</taxon>
    </lineage>
</organism>
<dbReference type="InterPro" id="IPR017850">
    <property type="entry name" value="Alkaline_phosphatase_core_sf"/>
</dbReference>
<dbReference type="EMBL" id="VTAV01000002">
    <property type="protein sequence ID" value="TYR37578.1"/>
    <property type="molecule type" value="Genomic_DNA"/>
</dbReference>
<dbReference type="Gene3D" id="3.30.1360.150">
    <property type="match status" value="1"/>
</dbReference>
<dbReference type="PANTHER" id="PTHR10151:SF120">
    <property type="entry name" value="BIS(5'-ADENOSYL)-TRIPHOSPHATASE"/>
    <property type="match status" value="1"/>
</dbReference>
<dbReference type="Gene3D" id="3.40.720.10">
    <property type="entry name" value="Alkaline Phosphatase, subunit A"/>
    <property type="match status" value="1"/>
</dbReference>
<dbReference type="AlphaFoldDB" id="A0A5D4HAA3"/>
<protein>
    <submittedName>
        <fullName evidence="6">Alkaline phosphatase family protein</fullName>
    </submittedName>
</protein>
<keyword evidence="3" id="KW-0732">Signal</keyword>
<proteinExistence type="predicted"/>
<dbReference type="SUPFAM" id="SSF53649">
    <property type="entry name" value="Alkaline phosphatase-like"/>
    <property type="match status" value="1"/>
</dbReference>
<dbReference type="Pfam" id="PF01663">
    <property type="entry name" value="Phosphodiest"/>
    <property type="match status" value="1"/>
</dbReference>
<dbReference type="RefSeq" id="WP_148918317.1">
    <property type="nucleotide sequence ID" value="NZ_VTAV01000002.1"/>
</dbReference>
<dbReference type="PIRSF" id="PIRSF031924">
    <property type="entry name" value="Pi-irrepressible_AP"/>
    <property type="match status" value="1"/>
</dbReference>
<evidence type="ECO:0000256" key="1">
    <source>
        <dbReference type="ARBA" id="ARBA00022553"/>
    </source>
</evidence>
<name>A0A5D4HAA3_9SPHI</name>
<evidence type="ECO:0000313" key="6">
    <source>
        <dbReference type="EMBL" id="TYR37578.1"/>
    </source>
</evidence>
<dbReference type="GO" id="GO:0046872">
    <property type="term" value="F:metal ion binding"/>
    <property type="evidence" value="ECO:0007669"/>
    <property type="project" value="UniProtKB-KW"/>
</dbReference>
<evidence type="ECO:0000256" key="5">
    <source>
        <dbReference type="PIRSR" id="PIRSR031924-51"/>
    </source>
</evidence>
<evidence type="ECO:0000256" key="2">
    <source>
        <dbReference type="ARBA" id="ARBA00022723"/>
    </source>
</evidence>
<evidence type="ECO:0000313" key="7">
    <source>
        <dbReference type="Proteomes" id="UP000322362"/>
    </source>
</evidence>
<dbReference type="GO" id="GO:0004035">
    <property type="term" value="F:alkaline phosphatase activity"/>
    <property type="evidence" value="ECO:0007669"/>
    <property type="project" value="InterPro"/>
</dbReference>
<keyword evidence="2" id="KW-0479">Metal-binding</keyword>
<dbReference type="CDD" id="cd16016">
    <property type="entry name" value="AP-SPAP"/>
    <property type="match status" value="1"/>
</dbReference>
<dbReference type="InterPro" id="IPR002591">
    <property type="entry name" value="Phosphodiest/P_Trfase"/>
</dbReference>
<evidence type="ECO:0000256" key="4">
    <source>
        <dbReference type="PIRSR" id="PIRSR031924-50"/>
    </source>
</evidence>
<sequence>MWKFFFTGLLTVTIALQVHAQPARPKLVVGLMVDQMRWDYLYRFADRYGDDGFKRLLNEGFSCENTLLNYIPTLTAIGHSSVYTGSVPSIHGIAGNDWIIQATGQPMYCTQDDNVQGVGTQAKEGQQSPRNLLASTITDQLKLATNFQSKVIGISLKDRGGILPAGHFADAAYWLEGKSGNWISSTFYMEKLPHWVETFNKQKLADKYLKQDWNTLYPIETYTNSTADDSPYERKWPGEEAPTFPRKTSMLMKDAGYELIKTTPQGNTLTLDFAKVALEQEQLGSNPTGHTDFLCVSLSATDYVGHRYSLSAVEIEDTYLRLDKDIADFIAYLDEHVGKGNYTFFLTADHAASYNPMYYTDQKGNAGYLFTRQIQRHLNSELDAKFGSDKIVRSLMNYQVHLNYTLIDSLQLNLQEVKETIINSLNKEEGITYVVDMEGNQNMFIPAPLREKIINGYNRRHSGAIQIIADPQWYASTPRSPGTTHGVWSAYDSHIPLIFMGWGIQSGVSNKEVHVVDIAPTLASLLHIMEPNGNIGKPIVEVLGQ</sequence>
<feature type="binding site" evidence="5">
    <location>
        <begin position="157"/>
        <end position="159"/>
    </location>
    <ligand>
        <name>substrate</name>
    </ligand>
</feature>
<evidence type="ECO:0000256" key="3">
    <source>
        <dbReference type="ARBA" id="ARBA00022729"/>
    </source>
</evidence>
<feature type="active site" description="Phosphothreonine intermediate" evidence="4">
    <location>
        <position position="75"/>
    </location>
</feature>
<gene>
    <name evidence="6" type="ORF">FXV77_06160</name>
</gene>
<reference evidence="6 7" key="1">
    <citation type="submission" date="2019-08" db="EMBL/GenBank/DDBJ databases">
        <title>Phlebobacter frassis gen. nov. sp. nov., a new member of family Sphingobacteriaceae isolated from sand fly rearing media.</title>
        <authorList>
            <person name="Kakumanu M.L."/>
            <person name="Marayati B.F."/>
            <person name="Wada-Katsumata A."/>
            <person name="Wasserberg G."/>
            <person name="Schal C."/>
            <person name="Apperson C.S."/>
            <person name="Ponnusamy L."/>
        </authorList>
    </citation>
    <scope>NUCLEOTIDE SEQUENCE [LARGE SCALE GENOMIC DNA]</scope>
    <source>
        <strain evidence="6 7">SSI9</strain>
    </source>
</reference>
<keyword evidence="1 4" id="KW-0597">Phosphoprotein</keyword>
<comment type="caution">
    <text evidence="6">The sequence shown here is derived from an EMBL/GenBank/DDBJ whole genome shotgun (WGS) entry which is preliminary data.</text>
</comment>
<dbReference type="Proteomes" id="UP000322362">
    <property type="component" value="Unassembled WGS sequence"/>
</dbReference>
<accession>A0A5D4HAA3</accession>
<feature type="binding site" evidence="5">
    <location>
        <position position="96"/>
    </location>
    <ligand>
        <name>substrate</name>
    </ligand>
</feature>
<dbReference type="NCBIfam" id="NF042991">
    <property type="entry name" value="alk_phos_PafA"/>
    <property type="match status" value="1"/>
</dbReference>
<keyword evidence="7" id="KW-1185">Reference proteome</keyword>
<dbReference type="PANTHER" id="PTHR10151">
    <property type="entry name" value="ECTONUCLEOTIDE PYROPHOSPHATASE/PHOSPHODIESTERASE"/>
    <property type="match status" value="1"/>
</dbReference>
<dbReference type="InterPro" id="IPR026263">
    <property type="entry name" value="Alkaline_phosphatase_prok"/>
</dbReference>